<keyword evidence="2" id="KW-0560">Oxidoreductase</keyword>
<sequence length="102" mass="11417">MDKFTMYGKLTAHPGKREELISLLLEASRSLNDMDGCELYIINESVDDPDTVWVTELWRDAQIHADSLRNEQVMAVIRRANPLIAGVEPIRLRPVGGKGLGV</sequence>
<dbReference type="Proteomes" id="UP000308114">
    <property type="component" value="Unassembled WGS sequence"/>
</dbReference>
<protein>
    <submittedName>
        <fullName evidence="2">Antibiotic biosynthesis monooxygenase</fullName>
    </submittedName>
</protein>
<feature type="domain" description="ABM" evidence="1">
    <location>
        <begin position="4"/>
        <end position="92"/>
    </location>
</feature>
<reference evidence="2 3" key="1">
    <citation type="submission" date="2018-01" db="EMBL/GenBank/DDBJ databases">
        <title>Bacillales members from the olive rhizosphere are effective biological control agents against Verticillium dahliae.</title>
        <authorList>
            <person name="Gomez-Lama C."/>
            <person name="Legarda G."/>
            <person name="Ruano-Rosa D."/>
            <person name="Pizarro-Tobias P."/>
            <person name="Valverde-Corredor A."/>
            <person name="Niqui J.L."/>
            <person name="Trivino J.C."/>
            <person name="Roca A."/>
            <person name="Mercado-Blanco J."/>
        </authorList>
    </citation>
    <scope>NUCLEOTIDE SEQUENCE [LARGE SCALE GENOMIC DNA]</scope>
    <source>
        <strain evidence="2 3">PIC167</strain>
    </source>
</reference>
<dbReference type="GO" id="GO:0004497">
    <property type="term" value="F:monooxygenase activity"/>
    <property type="evidence" value="ECO:0007669"/>
    <property type="project" value="UniProtKB-KW"/>
</dbReference>
<name>A0A4U2Q3X3_9BACL</name>
<dbReference type="AlphaFoldDB" id="A0A4U2Q3X3"/>
<dbReference type="EMBL" id="PNXQ01000005">
    <property type="protein sequence ID" value="TKH45989.1"/>
    <property type="molecule type" value="Genomic_DNA"/>
</dbReference>
<keyword evidence="2" id="KW-0503">Monooxygenase</keyword>
<dbReference type="RefSeq" id="WP_137060910.1">
    <property type="nucleotide sequence ID" value="NZ_PNXQ01000005.1"/>
</dbReference>
<accession>A0A4U2Q3X3</accession>
<evidence type="ECO:0000313" key="2">
    <source>
        <dbReference type="EMBL" id="TKH45989.1"/>
    </source>
</evidence>
<dbReference type="Gene3D" id="3.30.70.100">
    <property type="match status" value="1"/>
</dbReference>
<dbReference type="InterPro" id="IPR007138">
    <property type="entry name" value="ABM_dom"/>
</dbReference>
<gene>
    <name evidence="2" type="ORF">C1I60_06025</name>
</gene>
<dbReference type="PROSITE" id="PS51725">
    <property type="entry name" value="ABM"/>
    <property type="match status" value="1"/>
</dbReference>
<dbReference type="SUPFAM" id="SSF54909">
    <property type="entry name" value="Dimeric alpha+beta barrel"/>
    <property type="match status" value="1"/>
</dbReference>
<evidence type="ECO:0000259" key="1">
    <source>
        <dbReference type="PROSITE" id="PS51725"/>
    </source>
</evidence>
<evidence type="ECO:0000313" key="3">
    <source>
        <dbReference type="Proteomes" id="UP000308114"/>
    </source>
</evidence>
<dbReference type="Pfam" id="PF03992">
    <property type="entry name" value="ABM"/>
    <property type="match status" value="1"/>
</dbReference>
<organism evidence="2 3">
    <name type="scientific">Paenibacillus terrae</name>
    <dbReference type="NCBI Taxonomy" id="159743"/>
    <lineage>
        <taxon>Bacteria</taxon>
        <taxon>Bacillati</taxon>
        <taxon>Bacillota</taxon>
        <taxon>Bacilli</taxon>
        <taxon>Bacillales</taxon>
        <taxon>Paenibacillaceae</taxon>
        <taxon>Paenibacillus</taxon>
    </lineage>
</organism>
<dbReference type="InterPro" id="IPR011008">
    <property type="entry name" value="Dimeric_a/b-barrel"/>
</dbReference>
<proteinExistence type="predicted"/>
<comment type="caution">
    <text evidence="2">The sequence shown here is derived from an EMBL/GenBank/DDBJ whole genome shotgun (WGS) entry which is preliminary data.</text>
</comment>